<dbReference type="Proteomes" id="UP001530400">
    <property type="component" value="Unassembled WGS sequence"/>
</dbReference>
<protein>
    <recommendedName>
        <fullName evidence="3">Phospholipid scramblase</fullName>
    </recommendedName>
</protein>
<evidence type="ECO:0008006" key="3">
    <source>
        <dbReference type="Google" id="ProtNLM"/>
    </source>
</evidence>
<organism evidence="1 2">
    <name type="scientific">Cyclotella atomus</name>
    <dbReference type="NCBI Taxonomy" id="382360"/>
    <lineage>
        <taxon>Eukaryota</taxon>
        <taxon>Sar</taxon>
        <taxon>Stramenopiles</taxon>
        <taxon>Ochrophyta</taxon>
        <taxon>Bacillariophyta</taxon>
        <taxon>Coscinodiscophyceae</taxon>
        <taxon>Thalassiosirophycidae</taxon>
        <taxon>Stephanodiscales</taxon>
        <taxon>Stephanodiscaceae</taxon>
        <taxon>Cyclotella</taxon>
    </lineage>
</organism>
<reference evidence="1 2" key="1">
    <citation type="submission" date="2024-10" db="EMBL/GenBank/DDBJ databases">
        <title>Updated reference genomes for cyclostephanoid diatoms.</title>
        <authorList>
            <person name="Roberts W.R."/>
            <person name="Alverson A.J."/>
        </authorList>
    </citation>
    <scope>NUCLEOTIDE SEQUENCE [LARGE SCALE GENOMIC DNA]</scope>
    <source>
        <strain evidence="1 2">AJA010-31</strain>
    </source>
</reference>
<comment type="caution">
    <text evidence="1">The sequence shown here is derived from an EMBL/GenBank/DDBJ whole genome shotgun (WGS) entry which is preliminary data.</text>
</comment>
<accession>A0ABD3PZ87</accession>
<evidence type="ECO:0000313" key="2">
    <source>
        <dbReference type="Proteomes" id="UP001530400"/>
    </source>
</evidence>
<dbReference type="EMBL" id="JALLPJ020000394">
    <property type="protein sequence ID" value="KAL3793390.1"/>
    <property type="molecule type" value="Genomic_DNA"/>
</dbReference>
<evidence type="ECO:0000313" key="1">
    <source>
        <dbReference type="EMBL" id="KAL3793390.1"/>
    </source>
</evidence>
<name>A0ABD3PZ87_9STRA</name>
<sequence>MITEDSVKTIETDNESLNNTNMMNKVTEPKGAKLFSAMLCCYTAFNFEDPALLGRQQSECICINQRACLDLSAESLGVGILSDDKKGDNEYFKLDYVEKPTCACCFLQCYPVVGCCNDAPECPSEEN</sequence>
<keyword evidence="2" id="KW-1185">Reference proteome</keyword>
<gene>
    <name evidence="1" type="ORF">ACHAWO_003082</name>
</gene>
<dbReference type="AlphaFoldDB" id="A0ABD3PZ87"/>
<proteinExistence type="predicted"/>